<dbReference type="GO" id="GO:0048544">
    <property type="term" value="P:recognition of pollen"/>
    <property type="evidence" value="ECO:0007669"/>
    <property type="project" value="InterPro"/>
</dbReference>
<feature type="domain" description="Apple" evidence="20">
    <location>
        <begin position="340"/>
        <end position="424"/>
    </location>
</feature>
<evidence type="ECO:0000259" key="17">
    <source>
        <dbReference type="PROSITE" id="PS50011"/>
    </source>
</evidence>
<evidence type="ECO:0000259" key="19">
    <source>
        <dbReference type="PROSITE" id="PS50927"/>
    </source>
</evidence>
<keyword evidence="3 13" id="KW-0723">Serine/threonine-protein kinase</keyword>
<name>A0AAE1M7D2_9FABA</name>
<dbReference type="FunFam" id="1.10.510.10:FF:000060">
    <property type="entry name" value="G-type lectin S-receptor-like serine/threonine-protein kinase"/>
    <property type="match status" value="1"/>
</dbReference>
<comment type="caution">
    <text evidence="21">The sequence shown here is derived from an EMBL/GenBank/DDBJ whole genome shotgun (WGS) entry which is preliminary data.</text>
</comment>
<keyword evidence="15" id="KW-0472">Membrane</keyword>
<dbReference type="PROSITE" id="PS50948">
    <property type="entry name" value="PAN"/>
    <property type="match status" value="1"/>
</dbReference>
<evidence type="ECO:0000256" key="8">
    <source>
        <dbReference type="ARBA" id="ARBA00022840"/>
    </source>
</evidence>
<dbReference type="PANTHER" id="PTHR27002:SF181">
    <property type="entry name" value="RECEPTOR-LIKE SERINE_THREONINE-PROTEIN KINASE"/>
    <property type="match status" value="1"/>
</dbReference>
<dbReference type="GO" id="GO:0005886">
    <property type="term" value="C:plasma membrane"/>
    <property type="evidence" value="ECO:0007669"/>
    <property type="project" value="UniProtKB-SubCell"/>
</dbReference>
<evidence type="ECO:0000256" key="12">
    <source>
        <dbReference type="ARBA" id="ARBA00048679"/>
    </source>
</evidence>
<comment type="similarity">
    <text evidence="13">Belongs to the protein kinase superfamily. Ser/Thr protein kinase family.</text>
</comment>
<dbReference type="CDD" id="cd00028">
    <property type="entry name" value="B_lectin"/>
    <property type="match status" value="1"/>
</dbReference>
<dbReference type="PROSITE" id="PS50927">
    <property type="entry name" value="BULB_LECTIN"/>
    <property type="match status" value="1"/>
</dbReference>
<evidence type="ECO:0000313" key="21">
    <source>
        <dbReference type="EMBL" id="KAK4256207.1"/>
    </source>
</evidence>
<dbReference type="InterPro" id="IPR008271">
    <property type="entry name" value="Ser/Thr_kinase_AS"/>
</dbReference>
<dbReference type="Gene3D" id="3.30.200.20">
    <property type="entry name" value="Phosphorylase Kinase, domain 1"/>
    <property type="match status" value="1"/>
</dbReference>
<dbReference type="PROSITE" id="PS00108">
    <property type="entry name" value="PROTEIN_KINASE_ST"/>
    <property type="match status" value="1"/>
</dbReference>
<dbReference type="Pfam" id="PF01453">
    <property type="entry name" value="B_lectin"/>
    <property type="match status" value="1"/>
</dbReference>
<evidence type="ECO:0000313" key="22">
    <source>
        <dbReference type="Proteomes" id="UP001293593"/>
    </source>
</evidence>
<dbReference type="AlphaFoldDB" id="A0AAE1M7D2"/>
<dbReference type="InterPro" id="IPR001245">
    <property type="entry name" value="Ser-Thr/Tyr_kinase_cat_dom"/>
</dbReference>
<evidence type="ECO:0000256" key="3">
    <source>
        <dbReference type="ARBA" id="ARBA00022527"/>
    </source>
</evidence>
<evidence type="ECO:0000256" key="1">
    <source>
        <dbReference type="ARBA" id="ARBA00004251"/>
    </source>
</evidence>
<dbReference type="PANTHER" id="PTHR27002">
    <property type="entry name" value="RECEPTOR-LIKE SERINE/THREONINE-PROTEIN KINASE SD1-8"/>
    <property type="match status" value="1"/>
</dbReference>
<comment type="catalytic activity">
    <reaction evidence="11 13">
        <text>L-threonyl-[protein] + ATP = O-phospho-L-threonyl-[protein] + ADP + H(+)</text>
        <dbReference type="Rhea" id="RHEA:46608"/>
        <dbReference type="Rhea" id="RHEA-COMP:11060"/>
        <dbReference type="Rhea" id="RHEA-COMP:11605"/>
        <dbReference type="ChEBI" id="CHEBI:15378"/>
        <dbReference type="ChEBI" id="CHEBI:30013"/>
        <dbReference type="ChEBI" id="CHEBI:30616"/>
        <dbReference type="ChEBI" id="CHEBI:61977"/>
        <dbReference type="ChEBI" id="CHEBI:456216"/>
        <dbReference type="EC" id="2.7.11.1"/>
    </reaction>
</comment>
<evidence type="ECO:0000256" key="6">
    <source>
        <dbReference type="ARBA" id="ARBA00022741"/>
    </source>
</evidence>
<keyword evidence="5 16" id="KW-0732">Signal</keyword>
<keyword evidence="8 13" id="KW-0067">ATP-binding</keyword>
<comment type="caution">
    <text evidence="14">Lacks conserved residue(s) required for the propagation of feature annotation.</text>
</comment>
<dbReference type="GO" id="GO:0004674">
    <property type="term" value="F:protein serine/threonine kinase activity"/>
    <property type="evidence" value="ECO:0007669"/>
    <property type="project" value="UniProtKB-KW"/>
</dbReference>
<evidence type="ECO:0000256" key="7">
    <source>
        <dbReference type="ARBA" id="ARBA00022777"/>
    </source>
</evidence>
<dbReference type="PROSITE" id="PS50026">
    <property type="entry name" value="EGF_3"/>
    <property type="match status" value="1"/>
</dbReference>
<evidence type="ECO:0000256" key="9">
    <source>
        <dbReference type="ARBA" id="ARBA00023157"/>
    </source>
</evidence>
<keyword evidence="10" id="KW-0325">Glycoprotein</keyword>
<dbReference type="GO" id="GO:0005524">
    <property type="term" value="F:ATP binding"/>
    <property type="evidence" value="ECO:0007669"/>
    <property type="project" value="UniProtKB-KW"/>
</dbReference>
<dbReference type="Pfam" id="PF08276">
    <property type="entry name" value="PAN_2"/>
    <property type="match status" value="1"/>
</dbReference>
<dbReference type="SMART" id="SM00220">
    <property type="entry name" value="S_TKc"/>
    <property type="match status" value="1"/>
</dbReference>
<evidence type="ECO:0000256" key="15">
    <source>
        <dbReference type="SAM" id="Phobius"/>
    </source>
</evidence>
<evidence type="ECO:0000256" key="4">
    <source>
        <dbReference type="ARBA" id="ARBA00022679"/>
    </source>
</evidence>
<dbReference type="PIRSF" id="PIRSF000641">
    <property type="entry name" value="SRK"/>
    <property type="match status" value="1"/>
</dbReference>
<evidence type="ECO:0000256" key="5">
    <source>
        <dbReference type="ARBA" id="ARBA00022729"/>
    </source>
</evidence>
<dbReference type="Gene3D" id="2.90.10.10">
    <property type="entry name" value="Bulb-type lectin domain"/>
    <property type="match status" value="1"/>
</dbReference>
<accession>A0AAE1M7D2</accession>
<dbReference type="EC" id="2.7.11.1" evidence="13"/>
<gene>
    <name evidence="21" type="ORF">QN277_009103</name>
</gene>
<dbReference type="SMART" id="SM00108">
    <property type="entry name" value="B_lectin"/>
    <property type="match status" value="1"/>
</dbReference>
<feature type="signal peptide" evidence="16">
    <location>
        <begin position="1"/>
        <end position="23"/>
    </location>
</feature>
<feature type="domain" description="Protein kinase" evidence="17">
    <location>
        <begin position="514"/>
        <end position="790"/>
    </location>
</feature>
<dbReference type="InterPro" id="IPR000742">
    <property type="entry name" value="EGF"/>
</dbReference>
<keyword evidence="4 13" id="KW-0808">Transferase</keyword>
<dbReference type="Pfam" id="PF07714">
    <property type="entry name" value="PK_Tyr_Ser-Thr"/>
    <property type="match status" value="1"/>
</dbReference>
<evidence type="ECO:0000256" key="11">
    <source>
        <dbReference type="ARBA" id="ARBA00047899"/>
    </source>
</evidence>
<keyword evidence="15" id="KW-1133">Transmembrane helix</keyword>
<organism evidence="21 22">
    <name type="scientific">Acacia crassicarpa</name>
    <name type="common">northern wattle</name>
    <dbReference type="NCBI Taxonomy" id="499986"/>
    <lineage>
        <taxon>Eukaryota</taxon>
        <taxon>Viridiplantae</taxon>
        <taxon>Streptophyta</taxon>
        <taxon>Embryophyta</taxon>
        <taxon>Tracheophyta</taxon>
        <taxon>Spermatophyta</taxon>
        <taxon>Magnoliopsida</taxon>
        <taxon>eudicotyledons</taxon>
        <taxon>Gunneridae</taxon>
        <taxon>Pentapetalae</taxon>
        <taxon>rosids</taxon>
        <taxon>fabids</taxon>
        <taxon>Fabales</taxon>
        <taxon>Fabaceae</taxon>
        <taxon>Caesalpinioideae</taxon>
        <taxon>mimosoid clade</taxon>
        <taxon>Acacieae</taxon>
        <taxon>Acacia</taxon>
    </lineage>
</organism>
<dbReference type="Gene3D" id="3.50.4.10">
    <property type="entry name" value="Hepatocyte Growth Factor"/>
    <property type="match status" value="1"/>
</dbReference>
<dbReference type="CDD" id="cd01098">
    <property type="entry name" value="PAN_AP_plant"/>
    <property type="match status" value="1"/>
</dbReference>
<dbReference type="EMBL" id="JAWXYG010000013">
    <property type="protein sequence ID" value="KAK4256207.1"/>
    <property type="molecule type" value="Genomic_DNA"/>
</dbReference>
<evidence type="ECO:0000256" key="10">
    <source>
        <dbReference type="ARBA" id="ARBA00023180"/>
    </source>
</evidence>
<evidence type="ECO:0000256" key="2">
    <source>
        <dbReference type="ARBA" id="ARBA00022475"/>
    </source>
</evidence>
<comment type="catalytic activity">
    <reaction evidence="12 13">
        <text>L-seryl-[protein] + ATP = O-phospho-L-seryl-[protein] + ADP + H(+)</text>
        <dbReference type="Rhea" id="RHEA:17989"/>
        <dbReference type="Rhea" id="RHEA-COMP:9863"/>
        <dbReference type="Rhea" id="RHEA-COMP:11604"/>
        <dbReference type="ChEBI" id="CHEBI:15378"/>
        <dbReference type="ChEBI" id="CHEBI:29999"/>
        <dbReference type="ChEBI" id="CHEBI:30616"/>
        <dbReference type="ChEBI" id="CHEBI:83421"/>
        <dbReference type="ChEBI" id="CHEBI:456216"/>
        <dbReference type="EC" id="2.7.11.1"/>
    </reaction>
</comment>
<comment type="subcellular location">
    <subcellularLocation>
        <location evidence="1">Cell membrane</location>
        <topology evidence="1">Single-pass type I membrane protein</topology>
    </subcellularLocation>
</comment>
<dbReference type="SUPFAM" id="SSF51110">
    <property type="entry name" value="alpha-D-mannose-specific plant lectins"/>
    <property type="match status" value="1"/>
</dbReference>
<keyword evidence="7 13" id="KW-0418">Kinase</keyword>
<evidence type="ECO:0000256" key="16">
    <source>
        <dbReference type="SAM" id="SignalP"/>
    </source>
</evidence>
<evidence type="ECO:0000256" key="14">
    <source>
        <dbReference type="PROSITE-ProRule" id="PRU00076"/>
    </source>
</evidence>
<dbReference type="FunFam" id="2.90.10.10:FF:000004">
    <property type="entry name" value="G-type lectin S-receptor-like serine/threonine-protein kinase"/>
    <property type="match status" value="1"/>
</dbReference>
<dbReference type="InterPro" id="IPR000858">
    <property type="entry name" value="S_locus_glycoprot_dom"/>
</dbReference>
<dbReference type="CDD" id="cd14066">
    <property type="entry name" value="STKc_IRAK"/>
    <property type="match status" value="1"/>
</dbReference>
<feature type="chain" id="PRO_5042102441" description="Receptor-like serine/threonine-protein kinase" evidence="16">
    <location>
        <begin position="24"/>
        <end position="829"/>
    </location>
</feature>
<feature type="domain" description="Bulb-type lectin" evidence="19">
    <location>
        <begin position="24"/>
        <end position="145"/>
    </location>
</feature>
<keyword evidence="6 13" id="KW-0547">Nucleotide-binding</keyword>
<evidence type="ECO:0000259" key="18">
    <source>
        <dbReference type="PROSITE" id="PS50026"/>
    </source>
</evidence>
<feature type="domain" description="EGF-like" evidence="18">
    <location>
        <begin position="285"/>
        <end position="321"/>
    </location>
</feature>
<dbReference type="InterPro" id="IPR003609">
    <property type="entry name" value="Pan_app"/>
</dbReference>
<dbReference type="PROSITE" id="PS50011">
    <property type="entry name" value="PROTEIN_KINASE_DOM"/>
    <property type="match status" value="1"/>
</dbReference>
<keyword evidence="15" id="KW-0812">Transmembrane</keyword>
<evidence type="ECO:0000259" key="20">
    <source>
        <dbReference type="PROSITE" id="PS50948"/>
    </source>
</evidence>
<dbReference type="FunFam" id="3.30.200.20:FF:000195">
    <property type="entry name" value="G-type lectin S-receptor-like serine/threonine-protein kinase"/>
    <property type="match status" value="1"/>
</dbReference>
<dbReference type="Pfam" id="PF00954">
    <property type="entry name" value="S_locus_glycop"/>
    <property type="match status" value="1"/>
</dbReference>
<dbReference type="InterPro" id="IPR036426">
    <property type="entry name" value="Bulb-type_lectin_dom_sf"/>
</dbReference>
<reference evidence="21" key="1">
    <citation type="submission" date="2023-10" db="EMBL/GenBank/DDBJ databases">
        <title>Chromosome-level genome of the transformable northern wattle, Acacia crassicarpa.</title>
        <authorList>
            <person name="Massaro I."/>
            <person name="Sinha N.R."/>
            <person name="Poethig S."/>
            <person name="Leichty A.R."/>
        </authorList>
    </citation>
    <scope>NUCLEOTIDE SEQUENCE</scope>
    <source>
        <strain evidence="21">Acra3RX</strain>
        <tissue evidence="21">Leaf</tissue>
    </source>
</reference>
<keyword evidence="22" id="KW-1185">Reference proteome</keyword>
<dbReference type="InterPro" id="IPR024171">
    <property type="entry name" value="SRK-like_kinase"/>
</dbReference>
<feature type="transmembrane region" description="Helical" evidence="15">
    <location>
        <begin position="440"/>
        <end position="461"/>
    </location>
</feature>
<dbReference type="Proteomes" id="UP001293593">
    <property type="component" value="Unassembled WGS sequence"/>
</dbReference>
<protein>
    <recommendedName>
        <fullName evidence="13">Receptor-like serine/threonine-protein kinase</fullName>
        <ecNumber evidence="13">2.7.11.1</ecNumber>
    </recommendedName>
</protein>
<dbReference type="InterPro" id="IPR011009">
    <property type="entry name" value="Kinase-like_dom_sf"/>
</dbReference>
<dbReference type="SUPFAM" id="SSF56112">
    <property type="entry name" value="Protein kinase-like (PK-like)"/>
    <property type="match status" value="1"/>
</dbReference>
<keyword evidence="9" id="KW-1015">Disulfide bond</keyword>
<keyword evidence="2" id="KW-1003">Cell membrane</keyword>
<dbReference type="Gene3D" id="1.10.510.10">
    <property type="entry name" value="Transferase(Phosphotransferase) domain 1"/>
    <property type="match status" value="1"/>
</dbReference>
<dbReference type="SMART" id="SM00473">
    <property type="entry name" value="PAN_AP"/>
    <property type="match status" value="1"/>
</dbReference>
<sequence>MAILPYLLLLSHLLLFFSRFSFATDTLTQFESLPDGQTLVSENGIFEMGFFSPGSSTDRYVGIWYHKIPGRTVVWVANRDRPIKNNSGLLSINAKGHAVLLSNDDTVVWLANSTKKALSPILQLLGSGNLVLREGKDLKPQNYLWQSFDYPSDTILPGMKFGWDLRTRLNRRCTAWKNWDDPSTGDFRAELLLHNYPDIANWQGLIEQSRSGPWNGVRLSGHSHVTTNPLDEMKFVWNKDEVYLLYKIINESLITRVVLNQTLYSVVDSIWSEDDQRWITFSFAPGDNCDMYNRCGPNGICVLGETPICQCLTGFLPKSPKNWNAMDWSRGCIRNNSWSCRGNNKDYFVKFSGLKLPDTTYTWANANMTLEECKAKCWENCSCNAYANSDIREGGSGCVMWFGDLIDIRKVPFDDQHLYIRLASPETAELDEANGNKTTVIAVTVTTLLAVVMLFTLFYIYTRRRTSTGNKEEGSDGNMELQTLMAENNEVGYEGNMEQRIYDLAIIVNATNNFSPDNKLGEGGFGPVYRGILSDGQEIAVKRLSQSSFQGVCEFKNEVKLCAKLQHRNLVKVLGCCIQGEEKMLIYEYMPNKSLDSIIFGSESKLLDWSKRFHIICGIARGLMYLHQDSRLKIVHRDLKASNILLDGELNPKISDFGLARIFGGDKKEDNTKQIVGTFGYMAPEYAIHGLFSVKSDVFSFGVLLLEIVSGMKNRGPFLPSQSVNLIGHAWRMWNEGVPLKLANEHLKKSYIESEVLRCIHIGLLCLQYQADDRPDMTYVVIMLNSEGVLPEPKEPGFLLDHIPVRGESPNNHATPSSNEVSMTILEAR</sequence>
<evidence type="ECO:0000256" key="13">
    <source>
        <dbReference type="PIRNR" id="PIRNR000641"/>
    </source>
</evidence>
<dbReference type="InterPro" id="IPR000719">
    <property type="entry name" value="Prot_kinase_dom"/>
</dbReference>
<keyword evidence="14" id="KW-0245">EGF-like domain</keyword>
<proteinExistence type="inferred from homology"/>
<dbReference type="InterPro" id="IPR001480">
    <property type="entry name" value="Bulb-type_lectin_dom"/>
</dbReference>